<evidence type="ECO:0000256" key="1">
    <source>
        <dbReference type="ARBA" id="ARBA00022448"/>
    </source>
</evidence>
<comment type="caution">
    <text evidence="5">The sequence shown here is derived from an EMBL/GenBank/DDBJ whole genome shotgun (WGS) entry which is preliminary data.</text>
</comment>
<dbReference type="PROSITE" id="PS50893">
    <property type="entry name" value="ABC_TRANSPORTER_2"/>
    <property type="match status" value="1"/>
</dbReference>
<accession>A0A9D1SUZ1</accession>
<organism evidence="5 6">
    <name type="scientific">Candidatus Allocopromorpha excrementipullorum</name>
    <dbReference type="NCBI Taxonomy" id="2840743"/>
    <lineage>
        <taxon>Bacteria</taxon>
        <taxon>Bacillati</taxon>
        <taxon>Bacillota</taxon>
        <taxon>Clostridia</taxon>
        <taxon>Eubacteriales</taxon>
        <taxon>Eubacteriaceae</taxon>
        <taxon>Eubacteriaceae incertae sedis</taxon>
        <taxon>Candidatus Allocopromorpha</taxon>
    </lineage>
</organism>
<dbReference type="CDD" id="cd03230">
    <property type="entry name" value="ABC_DR_subfamily_A"/>
    <property type="match status" value="1"/>
</dbReference>
<dbReference type="InterPro" id="IPR051782">
    <property type="entry name" value="ABC_Transporter_VariousFunc"/>
</dbReference>
<dbReference type="InterPro" id="IPR027417">
    <property type="entry name" value="P-loop_NTPase"/>
</dbReference>
<dbReference type="AlphaFoldDB" id="A0A9D1SUZ1"/>
<sequence>MSNAIEIKHLEKRYEGFALRDVNITLPSGYIMGFIGENGAGKTTTIKAMMGLVRPDGGQIKILGGTMSDGDRELRENIGMVTEDYGLPAEADAVSIGRIMSGLYRTWDSRKFSGYMERFGLPVRKRVKDYSRGMKVKLSIAVALSHDSKLLVMDEATSGLDPAARDDVLDILRDFIQDESHSVFISSHILSDLEKVCDYITFIHRGRIVFSSEKDALTEKYGIVRCPKTELESIESSAVVAVRETGFGVEALVEREKVNPALITDNATIEDIMVMIIKEDEK</sequence>
<dbReference type="SMART" id="SM00382">
    <property type="entry name" value="AAA"/>
    <property type="match status" value="1"/>
</dbReference>
<keyword evidence="1" id="KW-0813">Transport</keyword>
<proteinExistence type="predicted"/>
<evidence type="ECO:0000259" key="4">
    <source>
        <dbReference type="PROSITE" id="PS50893"/>
    </source>
</evidence>
<protein>
    <submittedName>
        <fullName evidence="5">ABC transporter ATP-binding protein</fullName>
    </submittedName>
</protein>
<dbReference type="GO" id="GO:0005524">
    <property type="term" value="F:ATP binding"/>
    <property type="evidence" value="ECO:0007669"/>
    <property type="project" value="UniProtKB-KW"/>
</dbReference>
<name>A0A9D1SUZ1_9FIRM</name>
<evidence type="ECO:0000256" key="3">
    <source>
        <dbReference type="ARBA" id="ARBA00022840"/>
    </source>
</evidence>
<dbReference type="InterPro" id="IPR003439">
    <property type="entry name" value="ABC_transporter-like_ATP-bd"/>
</dbReference>
<dbReference type="PANTHER" id="PTHR42939">
    <property type="entry name" value="ABC TRANSPORTER ATP-BINDING PROTEIN ALBC-RELATED"/>
    <property type="match status" value="1"/>
</dbReference>
<dbReference type="Proteomes" id="UP000824130">
    <property type="component" value="Unassembled WGS sequence"/>
</dbReference>
<dbReference type="PANTHER" id="PTHR42939:SF3">
    <property type="entry name" value="ABC TRANSPORTER ATP-BINDING COMPONENT"/>
    <property type="match status" value="1"/>
</dbReference>
<reference evidence="5" key="2">
    <citation type="journal article" date="2021" name="PeerJ">
        <title>Extensive microbial diversity within the chicken gut microbiome revealed by metagenomics and culture.</title>
        <authorList>
            <person name="Gilroy R."/>
            <person name="Ravi A."/>
            <person name="Getino M."/>
            <person name="Pursley I."/>
            <person name="Horton D.L."/>
            <person name="Alikhan N.F."/>
            <person name="Baker D."/>
            <person name="Gharbi K."/>
            <person name="Hall N."/>
            <person name="Watson M."/>
            <person name="Adriaenssens E.M."/>
            <person name="Foster-Nyarko E."/>
            <person name="Jarju S."/>
            <person name="Secka A."/>
            <person name="Antonio M."/>
            <person name="Oren A."/>
            <person name="Chaudhuri R.R."/>
            <person name="La Ragione R."/>
            <person name="Hildebrand F."/>
            <person name="Pallen M.J."/>
        </authorList>
    </citation>
    <scope>NUCLEOTIDE SEQUENCE</scope>
    <source>
        <strain evidence="5">ChiSjej4B22-8349</strain>
    </source>
</reference>
<keyword evidence="3 5" id="KW-0067">ATP-binding</keyword>
<gene>
    <name evidence="5" type="ORF">IAD25_05535</name>
</gene>
<dbReference type="Pfam" id="PF00005">
    <property type="entry name" value="ABC_tran"/>
    <property type="match status" value="1"/>
</dbReference>
<keyword evidence="2" id="KW-0547">Nucleotide-binding</keyword>
<evidence type="ECO:0000256" key="2">
    <source>
        <dbReference type="ARBA" id="ARBA00022741"/>
    </source>
</evidence>
<dbReference type="EMBL" id="DVOB01000122">
    <property type="protein sequence ID" value="HIU96159.1"/>
    <property type="molecule type" value="Genomic_DNA"/>
</dbReference>
<dbReference type="GO" id="GO:0016887">
    <property type="term" value="F:ATP hydrolysis activity"/>
    <property type="evidence" value="ECO:0007669"/>
    <property type="project" value="InterPro"/>
</dbReference>
<reference evidence="5" key="1">
    <citation type="submission" date="2020-10" db="EMBL/GenBank/DDBJ databases">
        <authorList>
            <person name="Gilroy R."/>
        </authorList>
    </citation>
    <scope>NUCLEOTIDE SEQUENCE</scope>
    <source>
        <strain evidence="5">ChiSjej4B22-8349</strain>
    </source>
</reference>
<dbReference type="SUPFAM" id="SSF52540">
    <property type="entry name" value="P-loop containing nucleoside triphosphate hydrolases"/>
    <property type="match status" value="1"/>
</dbReference>
<feature type="domain" description="ABC transporter" evidence="4">
    <location>
        <begin position="2"/>
        <end position="230"/>
    </location>
</feature>
<evidence type="ECO:0000313" key="5">
    <source>
        <dbReference type="EMBL" id="HIU96159.1"/>
    </source>
</evidence>
<dbReference type="Gene3D" id="3.40.50.300">
    <property type="entry name" value="P-loop containing nucleotide triphosphate hydrolases"/>
    <property type="match status" value="1"/>
</dbReference>
<evidence type="ECO:0000313" key="6">
    <source>
        <dbReference type="Proteomes" id="UP000824130"/>
    </source>
</evidence>
<dbReference type="InterPro" id="IPR003593">
    <property type="entry name" value="AAA+_ATPase"/>
</dbReference>